<dbReference type="InterPro" id="IPR007657">
    <property type="entry name" value="Glycosyltransferase_61"/>
</dbReference>
<evidence type="ECO:0000259" key="6">
    <source>
        <dbReference type="Pfam" id="PF04577"/>
    </source>
</evidence>
<feature type="domain" description="Glycosyltransferase 61 catalytic" evidence="6">
    <location>
        <begin position="20"/>
        <end position="95"/>
    </location>
</feature>
<name>A0AAQ3K5R1_9LILI</name>
<evidence type="ECO:0000256" key="5">
    <source>
        <dbReference type="ARBA" id="ARBA00023180"/>
    </source>
</evidence>
<evidence type="ECO:0000256" key="2">
    <source>
        <dbReference type="ARBA" id="ARBA00004881"/>
    </source>
</evidence>
<dbReference type="GO" id="GO:0000139">
    <property type="term" value="C:Golgi membrane"/>
    <property type="evidence" value="ECO:0007669"/>
    <property type="project" value="UniProtKB-SubCell"/>
</dbReference>
<evidence type="ECO:0000256" key="3">
    <source>
        <dbReference type="ARBA" id="ARBA00022676"/>
    </source>
</evidence>
<keyword evidence="8" id="KW-1185">Reference proteome</keyword>
<proteinExistence type="predicted"/>
<comment type="pathway">
    <text evidence="2">Glycan metabolism.</text>
</comment>
<sequence>MRSTYSLKRDYATRISGGEKKPRLLIISRKRTRKLMNVDKIAGLAEKVGFEVVVSEAAFGGVADFARIVNSCDAMMGVHGAGLTNFVFLPWNAVLIQVVPFGKLDWIASNYFGNPAKKMKLKYLEYSISEEESSLTELYGRDDPVFKDPKSIHKLGWFKMGEIYLDKQDVRLDLKRFKPVLVKTLKLLRK</sequence>
<protein>
    <recommendedName>
        <fullName evidence="6">Glycosyltransferase 61 catalytic domain-containing protein</fullName>
    </recommendedName>
</protein>
<evidence type="ECO:0000256" key="4">
    <source>
        <dbReference type="ARBA" id="ARBA00022679"/>
    </source>
</evidence>
<dbReference type="EMBL" id="CP136892">
    <property type="protein sequence ID" value="WOL01193.1"/>
    <property type="molecule type" value="Genomic_DNA"/>
</dbReference>
<organism evidence="7 8">
    <name type="scientific">Canna indica</name>
    <name type="common">Indian-shot</name>
    <dbReference type="NCBI Taxonomy" id="4628"/>
    <lineage>
        <taxon>Eukaryota</taxon>
        <taxon>Viridiplantae</taxon>
        <taxon>Streptophyta</taxon>
        <taxon>Embryophyta</taxon>
        <taxon>Tracheophyta</taxon>
        <taxon>Spermatophyta</taxon>
        <taxon>Magnoliopsida</taxon>
        <taxon>Liliopsida</taxon>
        <taxon>Zingiberales</taxon>
        <taxon>Cannaceae</taxon>
        <taxon>Canna</taxon>
    </lineage>
</organism>
<dbReference type="PANTHER" id="PTHR20961:SF144">
    <property type="entry name" value="OS01G0119100 PROTEIN"/>
    <property type="match status" value="1"/>
</dbReference>
<keyword evidence="5" id="KW-0325">Glycoprotein</keyword>
<dbReference type="AlphaFoldDB" id="A0AAQ3K5R1"/>
<comment type="subcellular location">
    <subcellularLocation>
        <location evidence="1">Golgi apparatus membrane</location>
        <topology evidence="1">Single-pass type II membrane protein</topology>
    </subcellularLocation>
</comment>
<dbReference type="PANTHER" id="PTHR20961">
    <property type="entry name" value="GLYCOSYLTRANSFERASE"/>
    <property type="match status" value="1"/>
</dbReference>
<dbReference type="Proteomes" id="UP001327560">
    <property type="component" value="Chromosome 3"/>
</dbReference>
<evidence type="ECO:0000313" key="8">
    <source>
        <dbReference type="Proteomes" id="UP001327560"/>
    </source>
</evidence>
<keyword evidence="3" id="KW-0328">Glycosyltransferase</keyword>
<evidence type="ECO:0000313" key="7">
    <source>
        <dbReference type="EMBL" id="WOL01193.1"/>
    </source>
</evidence>
<dbReference type="InterPro" id="IPR049625">
    <property type="entry name" value="Glyco_transf_61_cat"/>
</dbReference>
<gene>
    <name evidence="7" type="ORF">Cni_G09907</name>
</gene>
<evidence type="ECO:0000256" key="1">
    <source>
        <dbReference type="ARBA" id="ARBA00004323"/>
    </source>
</evidence>
<dbReference type="GO" id="GO:0016763">
    <property type="term" value="F:pentosyltransferase activity"/>
    <property type="evidence" value="ECO:0007669"/>
    <property type="project" value="UniProtKB-ARBA"/>
</dbReference>
<accession>A0AAQ3K5R1</accession>
<dbReference type="Pfam" id="PF04577">
    <property type="entry name" value="Glyco_transf_61"/>
    <property type="match status" value="1"/>
</dbReference>
<keyword evidence="4" id="KW-0808">Transferase</keyword>
<reference evidence="7 8" key="1">
    <citation type="submission" date="2023-10" db="EMBL/GenBank/DDBJ databases">
        <title>Chromosome-scale genome assembly provides insights into flower coloration mechanisms of Canna indica.</title>
        <authorList>
            <person name="Li C."/>
        </authorList>
    </citation>
    <scope>NUCLEOTIDE SEQUENCE [LARGE SCALE GENOMIC DNA]</scope>
    <source>
        <tissue evidence="7">Flower</tissue>
    </source>
</reference>